<keyword evidence="3" id="KW-0547">Nucleotide-binding</keyword>
<protein>
    <recommendedName>
        <fullName evidence="12">Protein O-mannose kinase</fullName>
    </recommendedName>
</protein>
<evidence type="ECO:0008006" key="12">
    <source>
        <dbReference type="Google" id="ProtNLM"/>
    </source>
</evidence>
<dbReference type="SUPFAM" id="SSF56112">
    <property type="entry name" value="Protein kinase-like (PK-like)"/>
    <property type="match status" value="1"/>
</dbReference>
<keyword evidence="5" id="KW-0067">ATP-binding</keyword>
<accession>A0A8B9WCJ9</accession>
<keyword evidence="6 9" id="KW-1133">Transmembrane helix</keyword>
<reference evidence="10" key="2">
    <citation type="submission" date="2025-08" db="UniProtKB">
        <authorList>
            <consortium name="Ensembl"/>
        </authorList>
    </citation>
    <scope>IDENTIFICATION</scope>
</reference>
<keyword evidence="7 9" id="KW-0472">Membrane</keyword>
<dbReference type="PANTHER" id="PTHR22618:SF2">
    <property type="entry name" value="PROTEIN O-MANNOSE KINASE"/>
    <property type="match status" value="1"/>
</dbReference>
<reference evidence="10" key="1">
    <citation type="submission" date="2019-05" db="EMBL/GenBank/DDBJ databases">
        <authorList>
            <person name="Zhang S."/>
            <person name="Liu J."/>
        </authorList>
    </citation>
    <scope>NUCLEOTIDE SEQUENCE [LARGE SCALE GENOMIC DNA]</scope>
</reference>
<evidence type="ECO:0000256" key="3">
    <source>
        <dbReference type="ARBA" id="ARBA00022741"/>
    </source>
</evidence>
<evidence type="ECO:0000313" key="11">
    <source>
        <dbReference type="Proteomes" id="UP000694520"/>
    </source>
</evidence>
<evidence type="ECO:0000313" key="10">
    <source>
        <dbReference type="Ensembl" id="ENSBGRP00000005701.1"/>
    </source>
</evidence>
<dbReference type="Ensembl" id="ENSBGRT00000006531.1">
    <property type="protein sequence ID" value="ENSBGRP00000005701.1"/>
    <property type="gene ID" value="ENSBGRG00000003490.1"/>
</dbReference>
<dbReference type="GeneTree" id="ENSGT00390000004945"/>
<dbReference type="Gene3D" id="1.10.510.10">
    <property type="entry name" value="Transferase(Phosphotransferase) domain 1"/>
    <property type="match status" value="1"/>
</dbReference>
<dbReference type="GO" id="GO:0005789">
    <property type="term" value="C:endoplasmic reticulum membrane"/>
    <property type="evidence" value="ECO:0007669"/>
    <property type="project" value="TreeGrafter"/>
</dbReference>
<evidence type="ECO:0000256" key="2">
    <source>
        <dbReference type="ARBA" id="ARBA00022692"/>
    </source>
</evidence>
<evidence type="ECO:0000256" key="6">
    <source>
        <dbReference type="ARBA" id="ARBA00022989"/>
    </source>
</evidence>
<dbReference type="Proteomes" id="UP000694520">
    <property type="component" value="Chromosome 2"/>
</dbReference>
<dbReference type="AlphaFoldDB" id="A0A8B9WCJ9"/>
<evidence type="ECO:0000256" key="4">
    <source>
        <dbReference type="ARBA" id="ARBA00022777"/>
    </source>
</evidence>
<dbReference type="GO" id="GO:0019200">
    <property type="term" value="F:carbohydrate kinase activity"/>
    <property type="evidence" value="ECO:0007669"/>
    <property type="project" value="InterPro"/>
</dbReference>
<comment type="subcellular location">
    <subcellularLocation>
        <location evidence="8">Endomembrane system</location>
        <topology evidence="8">Single-pass membrane protein</topology>
    </subcellularLocation>
</comment>
<keyword evidence="11" id="KW-1185">Reference proteome</keyword>
<keyword evidence="4" id="KW-0418">Kinase</keyword>
<evidence type="ECO:0000256" key="9">
    <source>
        <dbReference type="SAM" id="Phobius"/>
    </source>
</evidence>
<reference evidence="10" key="3">
    <citation type="submission" date="2025-09" db="UniProtKB">
        <authorList>
            <consortium name="Ensembl"/>
        </authorList>
    </citation>
    <scope>IDENTIFICATION</scope>
</reference>
<sequence length="332" mass="37894">MDTRPQETGRGPPPRDMPSAVGLLFSMALMNVLLYLGLDQLFIRPWRSAEDPGHCPPPLPPPSHFSLGQMTNCSPRLLSEQLRADVRQLEHVREGAKKRVFLSEWKERKVALSRLTRLELRDDLLHRLRMLQAPKNKHVITLLGYCENDNIILTEYHPSGSLGNLEAMLNLSKYCSLWQYRLQLALGNVPILDFLYPSSLGTPVMCNSSDLSKTLSQYLLTANFSIVLNDLDTLCGHQELRGDFMDDLMPTYDEKSDIWKIPDVSSFLLGHMQGNDVVRFYLFDIHKACKIQELAERPTAQNVLDTYQNVLNLLRDTSTSQTKRCCKSQYGR</sequence>
<dbReference type="GO" id="GO:0005524">
    <property type="term" value="F:ATP binding"/>
    <property type="evidence" value="ECO:0007669"/>
    <property type="project" value="UniProtKB-KW"/>
</dbReference>
<name>A0A8B9WCJ9_BOSMU</name>
<dbReference type="PANTHER" id="PTHR22618">
    <property type="entry name" value="PROTEIN O-MANNOSE KINASE"/>
    <property type="match status" value="1"/>
</dbReference>
<keyword evidence="2 9" id="KW-0812">Transmembrane</keyword>
<feature type="transmembrane region" description="Helical" evidence="9">
    <location>
        <begin position="20"/>
        <end position="38"/>
    </location>
</feature>
<proteinExistence type="predicted"/>
<dbReference type="InterPro" id="IPR039318">
    <property type="entry name" value="POMK"/>
</dbReference>
<evidence type="ECO:0000256" key="5">
    <source>
        <dbReference type="ARBA" id="ARBA00022840"/>
    </source>
</evidence>
<evidence type="ECO:0000256" key="8">
    <source>
        <dbReference type="ARBA" id="ARBA00037847"/>
    </source>
</evidence>
<keyword evidence="1" id="KW-0808">Transferase</keyword>
<evidence type="ECO:0000256" key="7">
    <source>
        <dbReference type="ARBA" id="ARBA00023136"/>
    </source>
</evidence>
<dbReference type="GO" id="GO:0006493">
    <property type="term" value="P:protein O-linked glycosylation"/>
    <property type="evidence" value="ECO:0007669"/>
    <property type="project" value="InterPro"/>
</dbReference>
<dbReference type="GO" id="GO:0016773">
    <property type="term" value="F:phosphotransferase activity, alcohol group as acceptor"/>
    <property type="evidence" value="ECO:0007669"/>
    <property type="project" value="TreeGrafter"/>
</dbReference>
<dbReference type="InterPro" id="IPR011009">
    <property type="entry name" value="Kinase-like_dom_sf"/>
</dbReference>
<evidence type="ECO:0000256" key="1">
    <source>
        <dbReference type="ARBA" id="ARBA00022679"/>
    </source>
</evidence>
<organism evidence="10 11">
    <name type="scientific">Bos mutus grunniens</name>
    <name type="common">Wild yak</name>
    <name type="synonym">Bos grunniens</name>
    <dbReference type="NCBI Taxonomy" id="30521"/>
    <lineage>
        <taxon>Eukaryota</taxon>
        <taxon>Metazoa</taxon>
        <taxon>Chordata</taxon>
        <taxon>Craniata</taxon>
        <taxon>Vertebrata</taxon>
        <taxon>Euteleostomi</taxon>
        <taxon>Mammalia</taxon>
        <taxon>Eutheria</taxon>
        <taxon>Laurasiatheria</taxon>
        <taxon>Artiodactyla</taxon>
        <taxon>Ruminantia</taxon>
        <taxon>Pecora</taxon>
        <taxon>Bovidae</taxon>
        <taxon>Bovinae</taxon>
        <taxon>Bos</taxon>
    </lineage>
</organism>